<comment type="caution">
    <text evidence="1">The sequence shown here is derived from an EMBL/GenBank/DDBJ whole genome shotgun (WGS) entry which is preliminary data.</text>
</comment>
<accession>A0A401H8H5</accession>
<protein>
    <submittedName>
        <fullName evidence="1">Uncharacterized protein</fullName>
    </submittedName>
</protein>
<dbReference type="EMBL" id="BDMD01000015">
    <property type="protein sequence ID" value="GBF08652.1"/>
    <property type="molecule type" value="Genomic_DNA"/>
</dbReference>
<organism evidence="1 2">
    <name type="scientific">Aeropyrum pernix</name>
    <dbReference type="NCBI Taxonomy" id="56636"/>
    <lineage>
        <taxon>Archaea</taxon>
        <taxon>Thermoproteota</taxon>
        <taxon>Thermoprotei</taxon>
        <taxon>Desulfurococcales</taxon>
        <taxon>Desulfurococcaceae</taxon>
        <taxon>Aeropyrum</taxon>
    </lineage>
</organism>
<evidence type="ECO:0000313" key="1">
    <source>
        <dbReference type="EMBL" id="GBF08652.1"/>
    </source>
</evidence>
<dbReference type="AlphaFoldDB" id="A0A401H8H5"/>
<proteinExistence type="predicted"/>
<dbReference type="RefSeq" id="WP_131159706.1">
    <property type="nucleotide sequence ID" value="NZ_BDMD01000015.1"/>
</dbReference>
<evidence type="ECO:0000313" key="2">
    <source>
        <dbReference type="Proteomes" id="UP000291213"/>
    </source>
</evidence>
<dbReference type="Proteomes" id="UP000291213">
    <property type="component" value="Unassembled WGS sequence"/>
</dbReference>
<name>A0A401H8H5_AERPX</name>
<reference evidence="1 2" key="1">
    <citation type="submission" date="2017-02" db="EMBL/GenBank/DDBJ databases">
        <title>isolation and characterization of a novel temperate virus Aeropyrum globular virus 1 infecting hyperthermophilic archaeon Aeropyrum.</title>
        <authorList>
            <person name="Yumiya M."/>
            <person name="Yoshida T."/>
            <person name="Sako Y."/>
        </authorList>
    </citation>
    <scope>NUCLEOTIDE SEQUENCE [LARGE SCALE GENOMIC DNA]</scope>
    <source>
        <strain evidence="1 2">YK1-12-2013</strain>
    </source>
</reference>
<sequence length="145" mass="16710">MGGWVRLVAKPYRMRKKLTTGEEREYIGYRIILPRRLVETLGLEGEAPLVARLEVAEWYHILDWTVPENRALWRRLPEKARLDLCSKKLAPEDLCTHTETLTVLAKPEDLQSLGLDPSRPVTLEDLVEAVRRKMQAELQVQSPSP</sequence>
<gene>
    <name evidence="1" type="ORF">apy_03770</name>
</gene>